<dbReference type="Proteomes" id="UP001239213">
    <property type="component" value="Unassembled WGS sequence"/>
</dbReference>
<reference evidence="4" key="1">
    <citation type="submission" date="2016-11" db="EMBL/GenBank/DDBJ databases">
        <title>The genome sequence of Colletotrichum cuscutae.</title>
        <authorList>
            <person name="Baroncelli R."/>
        </authorList>
    </citation>
    <scope>NUCLEOTIDE SEQUENCE</scope>
    <source>
        <strain evidence="4">IMI 304802</strain>
    </source>
</reference>
<dbReference type="GO" id="GO:0016020">
    <property type="term" value="C:membrane"/>
    <property type="evidence" value="ECO:0007669"/>
    <property type="project" value="InterPro"/>
</dbReference>
<gene>
    <name evidence="4" type="ORF">CCUS01_10653</name>
</gene>
<evidence type="ECO:0000313" key="5">
    <source>
        <dbReference type="Proteomes" id="UP001239213"/>
    </source>
</evidence>
<evidence type="ECO:0000313" key="4">
    <source>
        <dbReference type="EMBL" id="KAK1452779.1"/>
    </source>
</evidence>
<protein>
    <submittedName>
        <fullName evidence="4">ABC-2 type transporter</fullName>
    </submittedName>
</protein>
<evidence type="ECO:0000256" key="2">
    <source>
        <dbReference type="SAM" id="Phobius"/>
    </source>
</evidence>
<keyword evidence="2" id="KW-0812">Transmembrane</keyword>
<evidence type="ECO:0000256" key="1">
    <source>
        <dbReference type="ARBA" id="ARBA00022448"/>
    </source>
</evidence>
<comment type="caution">
    <text evidence="4">The sequence shown here is derived from an EMBL/GenBank/DDBJ whole genome shotgun (WGS) entry which is preliminary data.</text>
</comment>
<dbReference type="AlphaFoldDB" id="A0AAI9UAB8"/>
<keyword evidence="1" id="KW-0813">Transport</keyword>
<dbReference type="GO" id="GO:0042626">
    <property type="term" value="F:ATPase-coupled transmembrane transporter activity"/>
    <property type="evidence" value="ECO:0007669"/>
    <property type="project" value="InterPro"/>
</dbReference>
<dbReference type="EMBL" id="MPDP01000294">
    <property type="protein sequence ID" value="KAK1452779.1"/>
    <property type="molecule type" value="Genomic_DNA"/>
</dbReference>
<accession>A0AAI9UAB8</accession>
<keyword evidence="2" id="KW-1133">Transmembrane helix</keyword>
<name>A0AAI9UAB8_9PEZI</name>
<proteinExistence type="predicted"/>
<dbReference type="Pfam" id="PF06422">
    <property type="entry name" value="PDR_CDR"/>
    <property type="match status" value="1"/>
</dbReference>
<evidence type="ECO:0000259" key="3">
    <source>
        <dbReference type="Pfam" id="PF06422"/>
    </source>
</evidence>
<dbReference type="GO" id="GO:0005524">
    <property type="term" value="F:ATP binding"/>
    <property type="evidence" value="ECO:0007669"/>
    <property type="project" value="InterPro"/>
</dbReference>
<feature type="transmembrane region" description="Helical" evidence="2">
    <location>
        <begin position="97"/>
        <end position="115"/>
    </location>
</feature>
<feature type="domain" description="CDR ABC transporter" evidence="3">
    <location>
        <begin position="84"/>
        <end position="121"/>
    </location>
</feature>
<keyword evidence="2" id="KW-0472">Membrane</keyword>
<dbReference type="InterPro" id="IPR010929">
    <property type="entry name" value="PDR_CDR_ABC"/>
</dbReference>
<keyword evidence="5" id="KW-1185">Reference proteome</keyword>
<organism evidence="4 5">
    <name type="scientific">Colletotrichum cuscutae</name>
    <dbReference type="NCBI Taxonomy" id="1209917"/>
    <lineage>
        <taxon>Eukaryota</taxon>
        <taxon>Fungi</taxon>
        <taxon>Dikarya</taxon>
        <taxon>Ascomycota</taxon>
        <taxon>Pezizomycotina</taxon>
        <taxon>Sordariomycetes</taxon>
        <taxon>Hypocreomycetidae</taxon>
        <taxon>Glomerellales</taxon>
        <taxon>Glomerellaceae</taxon>
        <taxon>Colletotrichum</taxon>
        <taxon>Colletotrichum acutatum species complex</taxon>
    </lineage>
</organism>
<sequence>MYRVNPFTYVVEGFLGTSLANAAVHCAPNELVSFTAPSGQTCGQCMADYISATGGYLSNPNAGNATECQYCAMSDSNTFLKGINVDFDHRWRNFGLMWAYCIFNIVVALAVHWLVRMPKNKKVKKE</sequence>